<comment type="caution">
    <text evidence="1">The sequence shown here is derived from an EMBL/GenBank/DDBJ whole genome shotgun (WGS) entry which is preliminary data.</text>
</comment>
<accession>A0AAP6BLZ9</accession>
<protein>
    <submittedName>
        <fullName evidence="1">Secondary metabolite protein</fullName>
    </submittedName>
</protein>
<dbReference type="EMBL" id="JARAWC010000078">
    <property type="protein sequence ID" value="MDX2967013.1"/>
    <property type="molecule type" value="Genomic_DNA"/>
</dbReference>
<dbReference type="EMBL" id="JARAWP010000015">
    <property type="protein sequence ID" value="MDX3021314.1"/>
    <property type="molecule type" value="Genomic_DNA"/>
</dbReference>
<gene>
    <name evidence="1" type="ORF">PV399_46065</name>
    <name evidence="2" type="ORF">PV666_25975</name>
</gene>
<evidence type="ECO:0000313" key="2">
    <source>
        <dbReference type="EMBL" id="MDX3021314.1"/>
    </source>
</evidence>
<evidence type="ECO:0000313" key="3">
    <source>
        <dbReference type="Proteomes" id="UP001272987"/>
    </source>
</evidence>
<dbReference type="GeneID" id="69810909"/>
<name>A0AAP6BLZ9_9ACTN</name>
<organism evidence="1 4">
    <name type="scientific">Streptomyces acidiscabies</name>
    <dbReference type="NCBI Taxonomy" id="42234"/>
    <lineage>
        <taxon>Bacteria</taxon>
        <taxon>Bacillati</taxon>
        <taxon>Actinomycetota</taxon>
        <taxon>Actinomycetes</taxon>
        <taxon>Kitasatosporales</taxon>
        <taxon>Streptomycetaceae</taxon>
        <taxon>Streptomyces</taxon>
    </lineage>
</organism>
<dbReference type="RefSeq" id="WP_010349966.1">
    <property type="nucleotide sequence ID" value="NZ_BCMK01000038.1"/>
</dbReference>
<evidence type="ECO:0000313" key="1">
    <source>
        <dbReference type="EMBL" id="MDX2967013.1"/>
    </source>
</evidence>
<dbReference type="Proteomes" id="UP001272987">
    <property type="component" value="Unassembled WGS sequence"/>
</dbReference>
<sequence>MRRYQPGTRKARRLQRECREALRGIFLENPSDVDELCQAISLKRGRPLRVEPLPEIEATNAPCGIWLEMPDSDFIFHEAAASRRHRSQIIRHELAHMLLNHRSDRTVEALAASALSEADSSQVQRALGLTAYSSVQEEEAEIAATIMVDILRHNHPGDLAPGRPGIITRLARALGPQREDAVS</sequence>
<dbReference type="Proteomes" id="UP001282288">
    <property type="component" value="Unassembled WGS sequence"/>
</dbReference>
<reference evidence="1 3" key="1">
    <citation type="journal article" date="2023" name="Microb. Genom.">
        <title>Mesoterricola silvestris gen. nov., sp. nov., Mesoterricola sediminis sp. nov., Geothrix oryzae sp. nov., Geothrix edaphica sp. nov., Geothrix rubra sp. nov., and Geothrix limicola sp. nov., six novel members of Acidobacteriota isolated from soils.</title>
        <authorList>
            <person name="Weisberg A.J."/>
            <person name="Pearce E."/>
            <person name="Kramer C.G."/>
            <person name="Chang J.H."/>
            <person name="Clarke C.R."/>
        </authorList>
    </citation>
    <scope>NUCLEOTIDE SEQUENCE</scope>
    <source>
        <strain evidence="2 3">NB05-1H</strain>
        <strain evidence="1">NRRL_B-16521</strain>
    </source>
</reference>
<keyword evidence="3" id="KW-1185">Reference proteome</keyword>
<dbReference type="AlphaFoldDB" id="A0AAP6BLZ9"/>
<proteinExistence type="predicted"/>
<evidence type="ECO:0000313" key="4">
    <source>
        <dbReference type="Proteomes" id="UP001282288"/>
    </source>
</evidence>